<dbReference type="Proteomes" id="UP000224130">
    <property type="component" value="Unassembled WGS sequence"/>
</dbReference>
<accession>A0A2A9ETX0</accession>
<dbReference type="GO" id="GO:0003700">
    <property type="term" value="F:DNA-binding transcription factor activity"/>
    <property type="evidence" value="ECO:0007669"/>
    <property type="project" value="TreeGrafter"/>
</dbReference>
<evidence type="ECO:0000259" key="3">
    <source>
        <dbReference type="PROSITE" id="PS50977"/>
    </source>
</evidence>
<comment type="caution">
    <text evidence="4">The sequence shown here is derived from an EMBL/GenBank/DDBJ whole genome shotgun (WGS) entry which is preliminary data.</text>
</comment>
<dbReference type="PROSITE" id="PS50977">
    <property type="entry name" value="HTH_TETR_2"/>
    <property type="match status" value="1"/>
</dbReference>
<dbReference type="Gene3D" id="1.10.357.10">
    <property type="entry name" value="Tetracycline Repressor, domain 2"/>
    <property type="match status" value="1"/>
</dbReference>
<evidence type="ECO:0000313" key="5">
    <source>
        <dbReference type="Proteomes" id="UP000224130"/>
    </source>
</evidence>
<dbReference type="PANTHER" id="PTHR30055">
    <property type="entry name" value="HTH-TYPE TRANSCRIPTIONAL REGULATOR RUTR"/>
    <property type="match status" value="1"/>
</dbReference>
<evidence type="ECO:0000313" key="4">
    <source>
        <dbReference type="EMBL" id="PFG41712.1"/>
    </source>
</evidence>
<organism evidence="4 5">
    <name type="scientific">Isoptericola jiangsuensis</name>
    <dbReference type="NCBI Taxonomy" id="548579"/>
    <lineage>
        <taxon>Bacteria</taxon>
        <taxon>Bacillati</taxon>
        <taxon>Actinomycetota</taxon>
        <taxon>Actinomycetes</taxon>
        <taxon>Micrococcales</taxon>
        <taxon>Promicromonosporaceae</taxon>
        <taxon>Isoptericola</taxon>
    </lineage>
</organism>
<gene>
    <name evidence="4" type="ORF">ATJ88_0354</name>
</gene>
<dbReference type="InterPro" id="IPR009057">
    <property type="entry name" value="Homeodomain-like_sf"/>
</dbReference>
<dbReference type="InterPro" id="IPR001647">
    <property type="entry name" value="HTH_TetR"/>
</dbReference>
<dbReference type="Pfam" id="PF00440">
    <property type="entry name" value="TetR_N"/>
    <property type="match status" value="1"/>
</dbReference>
<dbReference type="InterPro" id="IPR050109">
    <property type="entry name" value="HTH-type_TetR-like_transc_reg"/>
</dbReference>
<dbReference type="AlphaFoldDB" id="A0A2A9ETX0"/>
<name>A0A2A9ETX0_9MICO</name>
<keyword evidence="5" id="KW-1185">Reference proteome</keyword>
<evidence type="ECO:0000256" key="2">
    <source>
        <dbReference type="PROSITE-ProRule" id="PRU00335"/>
    </source>
</evidence>
<feature type="domain" description="HTH tetR-type" evidence="3">
    <location>
        <begin position="15"/>
        <end position="75"/>
    </location>
</feature>
<reference evidence="4 5" key="1">
    <citation type="submission" date="2017-10" db="EMBL/GenBank/DDBJ databases">
        <title>Sequencing the genomes of 1000 actinobacteria strains.</title>
        <authorList>
            <person name="Klenk H.-P."/>
        </authorList>
    </citation>
    <scope>NUCLEOTIDE SEQUENCE [LARGE SCALE GENOMIC DNA]</scope>
    <source>
        <strain evidence="4 5">DSM 21863</strain>
    </source>
</reference>
<feature type="DNA-binding region" description="H-T-H motif" evidence="2">
    <location>
        <begin position="38"/>
        <end position="57"/>
    </location>
</feature>
<dbReference type="EMBL" id="PDJJ01000001">
    <property type="protein sequence ID" value="PFG41712.1"/>
    <property type="molecule type" value="Genomic_DNA"/>
</dbReference>
<sequence>MTTEHATSVRSPRRERTRERLLDAAFTVFADAGVQTTSIEAVCEAAGFTRGAFYSNFASKEELFHALFERKAREHLQALEDLTASIDADAVATPEGFRDTVRRVLSSFELDEPAHRHWCLMNAEFELLAMRDADAAPEYLATQQRLRAEVGAVLDQLLERFGLRFTVDTAVAVDLLIDAEVAGSRCAVLGAPPEQQSATRLESLVDLLITPR</sequence>
<dbReference type="OrthoDB" id="7252896at2"/>
<dbReference type="SUPFAM" id="SSF46689">
    <property type="entry name" value="Homeodomain-like"/>
    <property type="match status" value="1"/>
</dbReference>
<evidence type="ECO:0000256" key="1">
    <source>
        <dbReference type="ARBA" id="ARBA00023125"/>
    </source>
</evidence>
<dbReference type="PANTHER" id="PTHR30055:SF241">
    <property type="entry name" value="TRANSCRIPTIONAL REGULATORY PROTEIN"/>
    <property type="match status" value="1"/>
</dbReference>
<dbReference type="GO" id="GO:0000976">
    <property type="term" value="F:transcription cis-regulatory region binding"/>
    <property type="evidence" value="ECO:0007669"/>
    <property type="project" value="TreeGrafter"/>
</dbReference>
<protein>
    <submittedName>
        <fullName evidence="4">TetR family transcriptional regulator</fullName>
    </submittedName>
</protein>
<dbReference type="RefSeq" id="WP_098462330.1">
    <property type="nucleotide sequence ID" value="NZ_PDJJ01000001.1"/>
</dbReference>
<keyword evidence="1 2" id="KW-0238">DNA-binding</keyword>
<proteinExistence type="predicted"/>
<dbReference type="PRINTS" id="PR00455">
    <property type="entry name" value="HTHTETR"/>
</dbReference>